<dbReference type="NCBIfam" id="TIGR02037">
    <property type="entry name" value="degP_htrA_DO"/>
    <property type="match status" value="1"/>
</dbReference>
<evidence type="ECO:0000259" key="16">
    <source>
        <dbReference type="PROSITE" id="PS50106"/>
    </source>
</evidence>
<comment type="similarity">
    <text evidence="3">Belongs to the peptidase S1C family.</text>
</comment>
<dbReference type="InterPro" id="IPR009003">
    <property type="entry name" value="Peptidase_S1_PA"/>
</dbReference>
<evidence type="ECO:0000256" key="11">
    <source>
        <dbReference type="ARBA" id="ARBA00022825"/>
    </source>
</evidence>
<gene>
    <name evidence="17" type="ORF">JJL56_31055</name>
</gene>
<dbReference type="PRINTS" id="PR00834">
    <property type="entry name" value="PROTEASES2C"/>
</dbReference>
<proteinExistence type="inferred from homology"/>
<keyword evidence="7 15" id="KW-0732">Signal</keyword>
<feature type="domain" description="PDZ" evidence="16">
    <location>
        <begin position="298"/>
        <end position="400"/>
    </location>
</feature>
<comment type="caution">
    <text evidence="17">The sequence shown here is derived from an EMBL/GenBank/DDBJ whole genome shotgun (WGS) entry which is preliminary data.</text>
</comment>
<evidence type="ECO:0000256" key="7">
    <source>
        <dbReference type="ARBA" id="ARBA00022729"/>
    </source>
</evidence>
<dbReference type="CDD" id="cd10839">
    <property type="entry name" value="cpPDZ1_DegP-like"/>
    <property type="match status" value="1"/>
</dbReference>
<keyword evidence="10" id="KW-0378">Hydrolase</keyword>
<dbReference type="SUPFAM" id="SSF50494">
    <property type="entry name" value="Trypsin-like serine proteases"/>
    <property type="match status" value="1"/>
</dbReference>
<dbReference type="PANTHER" id="PTHR22939:SF130">
    <property type="entry name" value="PERIPLASMIC SERINE ENDOPROTEASE DEGP-LIKE-RELATED"/>
    <property type="match status" value="1"/>
</dbReference>
<protein>
    <recommendedName>
        <fullName evidence="5">Probable periplasmic serine endoprotease DegP-like</fullName>
        <ecNumber evidence="4">3.4.21.107</ecNumber>
    </recommendedName>
    <alternativeName>
        <fullName evidence="13">Protease Do</fullName>
    </alternativeName>
</protein>
<accession>A0ABS1I8A9</accession>
<keyword evidence="18" id="KW-1185">Reference proteome</keyword>
<feature type="compositionally biased region" description="Polar residues" evidence="14">
    <location>
        <begin position="66"/>
        <end position="79"/>
    </location>
</feature>
<dbReference type="InterPro" id="IPR011782">
    <property type="entry name" value="Pept_S1C_Do"/>
</dbReference>
<dbReference type="EMBL" id="JAEPIV010000048">
    <property type="protein sequence ID" value="MBK4723294.1"/>
    <property type="molecule type" value="Genomic_DNA"/>
</dbReference>
<dbReference type="EC" id="3.4.21.107" evidence="4"/>
<dbReference type="SUPFAM" id="SSF50156">
    <property type="entry name" value="PDZ domain-like"/>
    <property type="match status" value="2"/>
</dbReference>
<evidence type="ECO:0000256" key="5">
    <source>
        <dbReference type="ARBA" id="ARBA00013958"/>
    </source>
</evidence>
<comment type="catalytic activity">
    <reaction evidence="1">
        <text>Acts on substrates that are at least partially unfolded. The cleavage site P1 residue is normally between a pair of hydrophobic residues, such as Val-|-Val.</text>
        <dbReference type="EC" id="3.4.21.107"/>
    </reaction>
</comment>
<evidence type="ECO:0000313" key="18">
    <source>
        <dbReference type="Proteomes" id="UP000654452"/>
    </source>
</evidence>
<dbReference type="PANTHER" id="PTHR22939">
    <property type="entry name" value="SERINE PROTEASE FAMILY S1C HTRA-RELATED"/>
    <property type="match status" value="1"/>
</dbReference>
<feature type="domain" description="PDZ" evidence="16">
    <location>
        <begin position="409"/>
        <end position="502"/>
    </location>
</feature>
<evidence type="ECO:0000256" key="1">
    <source>
        <dbReference type="ARBA" id="ARBA00001772"/>
    </source>
</evidence>
<evidence type="ECO:0000256" key="8">
    <source>
        <dbReference type="ARBA" id="ARBA00022737"/>
    </source>
</evidence>
<evidence type="ECO:0000256" key="2">
    <source>
        <dbReference type="ARBA" id="ARBA00004418"/>
    </source>
</evidence>
<dbReference type="InterPro" id="IPR036034">
    <property type="entry name" value="PDZ_sf"/>
</dbReference>
<keyword evidence="9" id="KW-0574">Periplasm</keyword>
<dbReference type="Gene3D" id="2.30.42.10">
    <property type="match status" value="2"/>
</dbReference>
<evidence type="ECO:0000256" key="4">
    <source>
        <dbReference type="ARBA" id="ARBA00013035"/>
    </source>
</evidence>
<evidence type="ECO:0000256" key="13">
    <source>
        <dbReference type="ARBA" id="ARBA00032850"/>
    </source>
</evidence>
<dbReference type="SMART" id="SM00228">
    <property type="entry name" value="PDZ"/>
    <property type="match status" value="2"/>
</dbReference>
<keyword evidence="8" id="KW-0677">Repeat</keyword>
<keyword evidence="6" id="KW-0645">Protease</keyword>
<comment type="subcellular location">
    <subcellularLocation>
        <location evidence="2">Periplasm</location>
    </subcellularLocation>
</comment>
<dbReference type="Gene3D" id="2.40.10.120">
    <property type="match status" value="1"/>
</dbReference>
<organism evidence="17 18">
    <name type="scientific">Azospirillum aestuarii</name>
    <dbReference type="NCBI Taxonomy" id="2802052"/>
    <lineage>
        <taxon>Bacteria</taxon>
        <taxon>Pseudomonadati</taxon>
        <taxon>Pseudomonadota</taxon>
        <taxon>Alphaproteobacteria</taxon>
        <taxon>Rhodospirillales</taxon>
        <taxon>Azospirillaceae</taxon>
        <taxon>Azospirillum</taxon>
    </lineage>
</organism>
<dbReference type="InterPro" id="IPR001940">
    <property type="entry name" value="Peptidase_S1C"/>
</dbReference>
<dbReference type="InterPro" id="IPR001478">
    <property type="entry name" value="PDZ"/>
</dbReference>
<evidence type="ECO:0000256" key="12">
    <source>
        <dbReference type="ARBA" id="ARBA00023016"/>
    </source>
</evidence>
<evidence type="ECO:0000256" key="10">
    <source>
        <dbReference type="ARBA" id="ARBA00022801"/>
    </source>
</evidence>
<dbReference type="PROSITE" id="PS50106">
    <property type="entry name" value="PDZ"/>
    <property type="match status" value="2"/>
</dbReference>
<feature type="chain" id="PRO_5046542701" description="Probable periplasmic serine endoprotease DegP-like" evidence="15">
    <location>
        <begin position="38"/>
        <end position="513"/>
    </location>
</feature>
<feature type="region of interest" description="Disordered" evidence="14">
    <location>
        <begin position="66"/>
        <end position="93"/>
    </location>
</feature>
<feature type="signal peptide" evidence="15">
    <location>
        <begin position="1"/>
        <end position="37"/>
    </location>
</feature>
<keyword evidence="12" id="KW-0346">Stress response</keyword>
<keyword evidence="11" id="KW-0720">Serine protease</keyword>
<reference evidence="17 18" key="1">
    <citation type="submission" date="2021-01" db="EMBL/GenBank/DDBJ databases">
        <title>Azospirillum sp. YIM DDC1 draft genome.</title>
        <authorList>
            <person name="Wang Y.-X."/>
        </authorList>
    </citation>
    <scope>NUCLEOTIDE SEQUENCE [LARGE SCALE GENOMIC DNA]</scope>
    <source>
        <strain evidence="17 18">YIM DDC1</strain>
    </source>
</reference>
<evidence type="ECO:0000256" key="6">
    <source>
        <dbReference type="ARBA" id="ARBA00022670"/>
    </source>
</evidence>
<dbReference type="Proteomes" id="UP000654452">
    <property type="component" value="Unassembled WGS sequence"/>
</dbReference>
<sequence length="513" mass="53184">MEAAMPKPTVPKPTLSKSTVFVLAAGLLLTPVGPAAAQPSGAPAREAPASFADLAEAKLPSVVTIAASSRPPNRQTARSDQPGGGDGPFSLFPDSPLRDFMEDLLRKQIPNFGGGLERRGPEPGPQGWPGKSLGSGFIIDPGGYVVTNNHVVERADTVEVTLTDKRKLQAKVVGTDPKTDLALLKVESDKPLPAVHWGDSTGMRVGDWILAIGNPFGLGGTVTAGIISARARDLGAGPYDDFLQTDAAINQGNSGGPMFNLKGEVIGVNTAIFSQSGGNVGIGFAIPSELAGPVIAELRDTGRVTRGWLGASVQPVGPDIASALGLTEPTGALVAEVSNNGPAAKAGVESGDVVTEYAGKPVQEPHDLTRMVARTKPGDTARVVVQRDGKPMTLEVRVAELQPPSQQAEAQQQKPGEGQLGLTLAPMTSELRKQFSLDTDINGAVVVEVAPNSPAARSGFEPGDVITRAGQQPVEGPDDVTKAVEAARKSNKDSVLLLRRREGSALFVPLPVG</sequence>
<evidence type="ECO:0000256" key="15">
    <source>
        <dbReference type="SAM" id="SignalP"/>
    </source>
</evidence>
<dbReference type="Pfam" id="PF13180">
    <property type="entry name" value="PDZ_2"/>
    <property type="match status" value="2"/>
</dbReference>
<name>A0ABS1I8A9_9PROT</name>
<evidence type="ECO:0000256" key="14">
    <source>
        <dbReference type="SAM" id="MobiDB-lite"/>
    </source>
</evidence>
<evidence type="ECO:0000313" key="17">
    <source>
        <dbReference type="EMBL" id="MBK4723294.1"/>
    </source>
</evidence>
<evidence type="ECO:0000256" key="9">
    <source>
        <dbReference type="ARBA" id="ARBA00022764"/>
    </source>
</evidence>
<dbReference type="Pfam" id="PF13365">
    <property type="entry name" value="Trypsin_2"/>
    <property type="match status" value="1"/>
</dbReference>
<evidence type="ECO:0000256" key="3">
    <source>
        <dbReference type="ARBA" id="ARBA00010541"/>
    </source>
</evidence>
<feature type="region of interest" description="Disordered" evidence="14">
    <location>
        <begin position="111"/>
        <end position="131"/>
    </location>
</feature>